<dbReference type="Pfam" id="PF00582">
    <property type="entry name" value="Usp"/>
    <property type="match status" value="1"/>
</dbReference>
<protein>
    <submittedName>
        <fullName evidence="4">Universal stress protein</fullName>
    </submittedName>
</protein>
<dbReference type="PANTHER" id="PTHR46553">
    <property type="entry name" value="ADENINE NUCLEOTIDE ALPHA HYDROLASES-LIKE SUPERFAMILY PROTEIN"/>
    <property type="match status" value="1"/>
</dbReference>
<feature type="compositionally biased region" description="Basic and acidic residues" evidence="2">
    <location>
        <begin position="11"/>
        <end position="20"/>
    </location>
</feature>
<comment type="caution">
    <text evidence="4">The sequence shown here is derived from an EMBL/GenBank/DDBJ whole genome shotgun (WGS) entry which is preliminary data.</text>
</comment>
<name>A0ABR8W7R2_9MICO</name>
<organism evidence="4 5">
    <name type="scientific">Microbacterium commune</name>
    <dbReference type="NCBI Taxonomy" id="2762219"/>
    <lineage>
        <taxon>Bacteria</taxon>
        <taxon>Bacillati</taxon>
        <taxon>Actinomycetota</taxon>
        <taxon>Actinomycetes</taxon>
        <taxon>Micrococcales</taxon>
        <taxon>Microbacteriaceae</taxon>
        <taxon>Microbacterium</taxon>
    </lineage>
</organism>
<dbReference type="SUPFAM" id="SSF52402">
    <property type="entry name" value="Adenine nucleotide alpha hydrolases-like"/>
    <property type="match status" value="1"/>
</dbReference>
<dbReference type="InterPro" id="IPR006016">
    <property type="entry name" value="UspA"/>
</dbReference>
<accession>A0ABR8W7R2</accession>
<keyword evidence="5" id="KW-1185">Reference proteome</keyword>
<sequence>MDTDAPARSPDAADDRHTEDDRIVVGVDGSAASIAALRYGARIADALDAPLEAVTTWTYPPIMDSYTIAGWSPEDDAEKLLDAAIADAFASDPPADLVRSVLAGPAAPTLIDVSRRAGMLVLGNRGHGGFVGLLLGSVSTACAAHAKCPVLIVHAHADVPAASRQSEPVPHR</sequence>
<proteinExistence type="inferred from homology"/>
<reference evidence="4 5" key="1">
    <citation type="submission" date="2020-08" db="EMBL/GenBank/DDBJ databases">
        <title>A Genomic Blueprint of the Chicken Gut Microbiome.</title>
        <authorList>
            <person name="Gilroy R."/>
            <person name="Ravi A."/>
            <person name="Getino M."/>
            <person name="Pursley I."/>
            <person name="Horton D.L."/>
            <person name="Alikhan N.-F."/>
            <person name="Baker D."/>
            <person name="Gharbi K."/>
            <person name="Hall N."/>
            <person name="Watson M."/>
            <person name="Adriaenssens E.M."/>
            <person name="Foster-Nyarko E."/>
            <person name="Jarju S."/>
            <person name="Secka A."/>
            <person name="Antonio M."/>
            <person name="Oren A."/>
            <person name="Chaudhuri R."/>
            <person name="La Ragione R.M."/>
            <person name="Hildebrand F."/>
            <person name="Pallen M.J."/>
        </authorList>
    </citation>
    <scope>NUCLEOTIDE SEQUENCE [LARGE SCALE GENOMIC DNA]</scope>
    <source>
        <strain evidence="4 5">Re1</strain>
    </source>
</reference>
<evidence type="ECO:0000256" key="1">
    <source>
        <dbReference type="ARBA" id="ARBA00008791"/>
    </source>
</evidence>
<evidence type="ECO:0000256" key="2">
    <source>
        <dbReference type="SAM" id="MobiDB-lite"/>
    </source>
</evidence>
<dbReference type="PANTHER" id="PTHR46553:SF3">
    <property type="entry name" value="ADENINE NUCLEOTIDE ALPHA HYDROLASES-LIKE SUPERFAMILY PROTEIN"/>
    <property type="match status" value="1"/>
</dbReference>
<gene>
    <name evidence="4" type="ORF">H9633_12205</name>
</gene>
<evidence type="ECO:0000259" key="3">
    <source>
        <dbReference type="Pfam" id="PF00582"/>
    </source>
</evidence>
<dbReference type="EMBL" id="JACSPX010000003">
    <property type="protein sequence ID" value="MBD8013054.1"/>
    <property type="molecule type" value="Genomic_DNA"/>
</dbReference>
<evidence type="ECO:0000313" key="5">
    <source>
        <dbReference type="Proteomes" id="UP000611521"/>
    </source>
</evidence>
<dbReference type="PRINTS" id="PR01438">
    <property type="entry name" value="UNVRSLSTRESS"/>
</dbReference>
<dbReference type="InterPro" id="IPR014729">
    <property type="entry name" value="Rossmann-like_a/b/a_fold"/>
</dbReference>
<comment type="similarity">
    <text evidence="1">Belongs to the universal stress protein A family.</text>
</comment>
<feature type="region of interest" description="Disordered" evidence="2">
    <location>
        <begin position="1"/>
        <end position="20"/>
    </location>
</feature>
<dbReference type="InterPro" id="IPR006015">
    <property type="entry name" value="Universal_stress_UspA"/>
</dbReference>
<evidence type="ECO:0000313" key="4">
    <source>
        <dbReference type="EMBL" id="MBD8013054.1"/>
    </source>
</evidence>
<dbReference type="RefSeq" id="WP_191713331.1">
    <property type="nucleotide sequence ID" value="NZ_JACSPX010000003.1"/>
</dbReference>
<feature type="compositionally biased region" description="Low complexity" evidence="2">
    <location>
        <begin position="1"/>
        <end position="10"/>
    </location>
</feature>
<feature type="domain" description="UspA" evidence="3">
    <location>
        <begin position="21"/>
        <end position="154"/>
    </location>
</feature>
<dbReference type="Proteomes" id="UP000611521">
    <property type="component" value="Unassembled WGS sequence"/>
</dbReference>
<dbReference type="Gene3D" id="3.40.50.620">
    <property type="entry name" value="HUPs"/>
    <property type="match status" value="1"/>
</dbReference>